<feature type="compositionally biased region" description="Polar residues" evidence="9">
    <location>
        <begin position="1036"/>
        <end position="1047"/>
    </location>
</feature>
<dbReference type="Gene3D" id="3.40.50.12360">
    <property type="match status" value="1"/>
</dbReference>
<dbReference type="InterPro" id="IPR016197">
    <property type="entry name" value="Chromo-like_dom_sf"/>
</dbReference>
<feature type="compositionally biased region" description="Basic residues" evidence="9">
    <location>
        <begin position="303"/>
        <end position="313"/>
    </location>
</feature>
<dbReference type="GO" id="GO:0016020">
    <property type="term" value="C:membrane"/>
    <property type="evidence" value="ECO:0007669"/>
    <property type="project" value="UniProtKB-SubCell"/>
</dbReference>
<feature type="compositionally biased region" description="Low complexity" evidence="9">
    <location>
        <begin position="602"/>
        <end position="618"/>
    </location>
</feature>
<comment type="caution">
    <text evidence="14">The sequence shown here is derived from an EMBL/GenBank/DDBJ whole genome shotgun (WGS) entry which is preliminary data.</text>
</comment>
<feature type="region of interest" description="Disordered" evidence="9">
    <location>
        <begin position="744"/>
        <end position="763"/>
    </location>
</feature>
<dbReference type="VEuPathDB" id="FungiDB:CH63R_04118"/>
<dbReference type="InterPro" id="IPR000953">
    <property type="entry name" value="Chromo/chromo_shadow_dom"/>
</dbReference>
<dbReference type="SUPFAM" id="SSF54160">
    <property type="entry name" value="Chromo domain-like"/>
    <property type="match status" value="1"/>
</dbReference>
<proteinExistence type="inferred from homology"/>
<comment type="subunit">
    <text evidence="3">Component of the NuA4 histone acetyltransferase complex.</text>
</comment>
<dbReference type="InterPro" id="IPR009038">
    <property type="entry name" value="GOLD_dom"/>
</dbReference>
<comment type="subcellular location">
    <subcellularLocation>
        <location evidence="8">Endomembrane system</location>
        <topology evidence="8">Single-pass membrane protein</topology>
    </subcellularLocation>
    <subcellularLocation>
        <location evidence="1">Membrane</location>
        <topology evidence="1">Single-pass type I membrane protein</topology>
    </subcellularLocation>
</comment>
<protein>
    <submittedName>
        <fullName evidence="14">Endosomal cargo receptor</fullName>
    </submittedName>
</protein>
<dbReference type="RefSeq" id="XP_018160339.1">
    <property type="nucleotide sequence ID" value="XM_018299093.1"/>
</dbReference>
<feature type="region of interest" description="Disordered" evidence="9">
    <location>
        <begin position="1670"/>
        <end position="1741"/>
    </location>
</feature>
<keyword evidence="5 11" id="KW-0732">Signal</keyword>
<sequence>MRVSAIACGLLACFVSQVAATALTYKLHANEKACFYAKTQKENEKIAFYFAVQSGGSFDVDYVVTGPGNKIILDGAKERQGDFVFTAQQLGDYEFCFNNEMSTFAEKFVDFEIAVENEVRAQLPAKQGASPEQHTTLEETIFKLSGQLSTISRGQKYFRTRENRNFSTVRSTEGRIINFSMIQCALIVLMGALQVFIVRFFFQGARKGYPRQAAGGAFVLPSSGGLSFVSFDNNGSLVCDCDPGRSFQDLFDPSHDSKRILRSSEITKNTKPRTEGDRLTRYITTTTTSLEVDRDLSMPSSSRHNKKHAKKPQKQPAEKWYIIKDILQERKRGADIEYLVDWEDNPDTGERYRPTWTLSKDVTSKAIFDWRKKLDTLYREDHTAHPEESGAQNEDASTHTPAVESLDSSQPIQSPRKRKRPQTSQSDDSQLWNSEDNLNPPKRGRLLSEAPSTLSSDSFAHTDAASDVLYNNSTFFVAIPSKVEQDFSEYISVSDSQGSTALGSQPISVLEDEDSQVVITENLSQRTIPDSQDYSTFGTQDSQEFGNQLASSTSNKASAKTDREIPDSQKQSSLSKTTDSQAPLLGLPDHHSPFFVHRTPLQSPSRSSQNRQQDSVSSGYIPLTQNSPGQSWEPIFGDTLATSSKHQHPTGLALESQLQSQPRSQLASHPATQLPSQSQAARNRNPSLTSVSDRSIPSHQIDDLTTEYRPEYSTNQSPGVHCRQGLPAVGTPVFQTQPSLDFLLPSRTSSSSNGAPASNSSPLAGIENERAAEQIIACSDTQNDRSQNTQLAQVVAPLPDISASQIGLSSSSAEDPVIPDTVRRKPSQKQRLNTGPTSSGSSRPDDSDAEISSRQLNQSSATPQRDEDEDEHSDPDSFQTCFERRSPPTLSSPYNSQDGGRRSQPIDPPSTMDTSSGEPLSAIEELMRIQEAALQGTLTEGGLASPTTVLVQHHEDDPSMTDAADQAFSASIHIHSQPPISSDWMGEPVTSSTEMPALSSVPSGPTIEAPVDDALRTASMGDIFPGNLMPPESADQLPTTISPSDISRSIEPDLSLSGLQHDNQPLELLPEDDTTAGGKSTVTSPDVEEPYLSAPPAAVDQNEYLVTVSFPANIRPLYLSTMTAYKREIEQFNLALQSDEGLPDKATVEAVGRLFDQLRNICDMPVTLDGPSIDALSAVDLKKHAMGTNSKFFFVGRFLERLQTSHKKILIVVRDINIVGYLEAVVGTGDMAYSLKGLHELESREEHSLLVVLVYCEQPLVDDLSDFDVVIGFDNGILQTDILSRWAEMSGKKPMLIRLMTTCSIEHLELMMPAELEGLERQNALLIALFQARALVANDEQGEMIDNFASLFANQAIDPDPGFGWEPELIPSNVLDFYSSTQSHNQIPPSAEKLSTRKRKADDGSQQVVKRLRVSRSPEQVSGDIDAAVHSHLNPDPSRVHVQTTQFYLDTLSTKISELEHQLEEKTTLEINLRKHITNLAKRVKSHDKTINIIQERHMAALRERSQFESLRDDAQQNEGKAWEETHVWQDKAKTLEEELKKKSAILEEALINAGTVATETYKEKTAELEKALGKIAELEKKLESRDGELGYARDAYQTANHANSELTRENRELKEQVDLLRKSAVGSLAQVQKVNAGEQVKEMQRQIAETQAISKDREKELARIEKELRALKNGRRETRQQSVPRSPRLGMMSPRTGRAAGGSASRGTSPTPHESTGSTPAAGLQFFNTPANGRWGHLRD</sequence>
<keyword evidence="7 10" id="KW-0472">Membrane</keyword>
<feature type="compositionally biased region" description="Polar residues" evidence="9">
    <location>
        <begin position="656"/>
        <end position="698"/>
    </location>
</feature>
<evidence type="ECO:0000256" key="6">
    <source>
        <dbReference type="ARBA" id="ARBA00022989"/>
    </source>
</evidence>
<accession>A0A1B7YIL3</accession>
<dbReference type="PANTHER" id="PTHR22811">
    <property type="entry name" value="TRANSMEMBRANE EMP24 DOMAIN-CONTAINING PROTEIN"/>
    <property type="match status" value="1"/>
</dbReference>
<evidence type="ECO:0000256" key="2">
    <source>
        <dbReference type="ARBA" id="ARBA00007104"/>
    </source>
</evidence>
<dbReference type="InterPro" id="IPR038609">
    <property type="entry name" value="HDA1_su2/3_sf"/>
</dbReference>
<evidence type="ECO:0000313" key="15">
    <source>
        <dbReference type="Proteomes" id="UP000092177"/>
    </source>
</evidence>
<dbReference type="PROSITE" id="PS50013">
    <property type="entry name" value="CHROMO_2"/>
    <property type="match status" value="1"/>
</dbReference>
<feature type="compositionally biased region" description="Polar residues" evidence="9">
    <location>
        <begin position="422"/>
        <end position="437"/>
    </location>
</feature>
<dbReference type="OrthoDB" id="1929172at2759"/>
<dbReference type="GO" id="GO:0012505">
    <property type="term" value="C:endomembrane system"/>
    <property type="evidence" value="ECO:0007669"/>
    <property type="project" value="UniProtKB-SubCell"/>
</dbReference>
<feature type="region of interest" description="Disordered" evidence="9">
    <location>
        <begin position="978"/>
        <end position="1004"/>
    </location>
</feature>
<evidence type="ECO:0000256" key="7">
    <source>
        <dbReference type="ARBA" id="ARBA00023136"/>
    </source>
</evidence>
<evidence type="ECO:0000259" key="12">
    <source>
        <dbReference type="PROSITE" id="PS50013"/>
    </source>
</evidence>
<evidence type="ECO:0000256" key="9">
    <source>
        <dbReference type="SAM" id="MobiDB-lite"/>
    </source>
</evidence>
<evidence type="ECO:0000256" key="3">
    <source>
        <dbReference type="ARBA" id="ARBA00011353"/>
    </source>
</evidence>
<evidence type="ECO:0000259" key="13">
    <source>
        <dbReference type="PROSITE" id="PS50866"/>
    </source>
</evidence>
<evidence type="ECO:0000313" key="14">
    <source>
        <dbReference type="EMBL" id="OBR11822.1"/>
    </source>
</evidence>
<feature type="transmembrane region" description="Helical" evidence="10">
    <location>
        <begin position="176"/>
        <end position="201"/>
    </location>
</feature>
<dbReference type="PROSITE" id="PS50866">
    <property type="entry name" value="GOLD"/>
    <property type="match status" value="1"/>
</dbReference>
<feature type="compositionally biased region" description="Basic and acidic residues" evidence="9">
    <location>
        <begin position="1670"/>
        <end position="1680"/>
    </location>
</feature>
<evidence type="ECO:0000256" key="1">
    <source>
        <dbReference type="ARBA" id="ARBA00004479"/>
    </source>
</evidence>
<evidence type="ECO:0000256" key="8">
    <source>
        <dbReference type="ARBA" id="ARBA00037847"/>
    </source>
</evidence>
<dbReference type="GO" id="GO:0006338">
    <property type="term" value="P:chromatin remodeling"/>
    <property type="evidence" value="ECO:0007669"/>
    <property type="project" value="UniProtKB-ARBA"/>
</dbReference>
<evidence type="ECO:0000256" key="5">
    <source>
        <dbReference type="ARBA" id="ARBA00022729"/>
    </source>
</evidence>
<name>A0A1B7YIL3_COLHI</name>
<feature type="compositionally biased region" description="Polar residues" evidence="9">
    <location>
        <begin position="524"/>
        <end position="549"/>
    </location>
</feature>
<feature type="region of interest" description="Disordered" evidence="9">
    <location>
        <begin position="806"/>
        <end position="918"/>
    </location>
</feature>
<feature type="chain" id="PRO_5008601706" evidence="11">
    <location>
        <begin position="21"/>
        <end position="1741"/>
    </location>
</feature>
<feature type="compositionally biased region" description="Low complexity" evidence="9">
    <location>
        <begin position="749"/>
        <end position="762"/>
    </location>
</feature>
<evidence type="ECO:0000256" key="4">
    <source>
        <dbReference type="ARBA" id="ARBA00022692"/>
    </source>
</evidence>
<feature type="domain" description="Chromo" evidence="12">
    <location>
        <begin position="321"/>
        <end position="389"/>
    </location>
</feature>
<comment type="similarity">
    <text evidence="2">Belongs to the EMP24/GP25L family.</text>
</comment>
<reference evidence="15" key="1">
    <citation type="journal article" date="2017" name="BMC Genomics">
        <title>Gapless genome assembly of Colletotrichum higginsianum reveals chromosome structure and association of transposable elements with secondary metabolite gene clusters.</title>
        <authorList>
            <person name="Dallery J.-F."/>
            <person name="Lapalu N."/>
            <person name="Zampounis A."/>
            <person name="Pigne S."/>
            <person name="Luyten I."/>
            <person name="Amselem J."/>
            <person name="Wittenberg A.H.J."/>
            <person name="Zhou S."/>
            <person name="de Queiroz M.V."/>
            <person name="Robin G.P."/>
            <person name="Auger A."/>
            <person name="Hainaut M."/>
            <person name="Henrissat B."/>
            <person name="Kim K.-T."/>
            <person name="Lee Y.-H."/>
            <person name="Lespinet O."/>
            <person name="Schwartz D.C."/>
            <person name="Thon M.R."/>
            <person name="O'Connell R.J."/>
        </authorList>
    </citation>
    <scope>NUCLEOTIDE SEQUENCE [LARGE SCALE GENOMIC DNA]</scope>
    <source>
        <strain evidence="15">IMI 349063</strain>
    </source>
</reference>
<feature type="compositionally biased region" description="Polar residues" evidence="9">
    <location>
        <begin position="850"/>
        <end position="863"/>
    </location>
</feature>
<dbReference type="KEGG" id="chig:CH63R_04118"/>
<feature type="compositionally biased region" description="Polar residues" evidence="9">
    <location>
        <begin position="390"/>
        <end position="413"/>
    </location>
</feature>
<organism evidence="14 15">
    <name type="scientific">Colletotrichum higginsianum (strain IMI 349063)</name>
    <name type="common">Crucifer anthracnose fungus</name>
    <dbReference type="NCBI Taxonomy" id="759273"/>
    <lineage>
        <taxon>Eukaryota</taxon>
        <taxon>Fungi</taxon>
        <taxon>Dikarya</taxon>
        <taxon>Ascomycota</taxon>
        <taxon>Pezizomycotina</taxon>
        <taxon>Sordariomycetes</taxon>
        <taxon>Hypocreomycetidae</taxon>
        <taxon>Glomerellales</taxon>
        <taxon>Glomerellaceae</taxon>
        <taxon>Colletotrichum</taxon>
        <taxon>Colletotrichum destructivum species complex</taxon>
    </lineage>
</organism>
<feature type="compositionally biased region" description="Polar residues" evidence="9">
    <location>
        <begin position="888"/>
        <end position="898"/>
    </location>
</feature>
<dbReference type="SMART" id="SM01190">
    <property type="entry name" value="EMP24_GP25L"/>
    <property type="match status" value="1"/>
</dbReference>
<keyword evidence="15" id="KW-1185">Reference proteome</keyword>
<feature type="compositionally biased region" description="Polar residues" evidence="9">
    <location>
        <begin position="568"/>
        <end position="581"/>
    </location>
</feature>
<feature type="region of interest" description="Disordered" evidence="9">
    <location>
        <begin position="1381"/>
        <end position="1405"/>
    </location>
</feature>
<keyword evidence="4 10" id="KW-0812">Transmembrane</keyword>
<keyword evidence="14" id="KW-0675">Receptor</keyword>
<dbReference type="EMBL" id="LTAN01000003">
    <property type="protein sequence ID" value="OBR11822.1"/>
    <property type="molecule type" value="Genomic_DNA"/>
</dbReference>
<keyword evidence="6 10" id="KW-1133">Transmembrane helix</keyword>
<dbReference type="SUPFAM" id="SSF101576">
    <property type="entry name" value="Supernatant protein factor (SPF), C-terminal domain"/>
    <property type="match status" value="1"/>
</dbReference>
<feature type="region of interest" description="Disordered" evidence="9">
    <location>
        <begin position="381"/>
        <end position="450"/>
    </location>
</feature>
<feature type="region of interest" description="Disordered" evidence="9">
    <location>
        <begin position="524"/>
        <end position="700"/>
    </location>
</feature>
<feature type="compositionally biased region" description="Polar residues" evidence="9">
    <location>
        <begin position="829"/>
        <end position="842"/>
    </location>
</feature>
<gene>
    <name evidence="14" type="ORF">CH63R_04118</name>
</gene>
<dbReference type="InterPro" id="IPR036598">
    <property type="entry name" value="GOLD_dom_sf"/>
</dbReference>
<evidence type="ECO:0000256" key="11">
    <source>
        <dbReference type="SAM" id="SignalP"/>
    </source>
</evidence>
<dbReference type="InterPro" id="IPR015720">
    <property type="entry name" value="Emp24-like"/>
</dbReference>
<dbReference type="Pfam" id="PF01105">
    <property type="entry name" value="EMP24_GP25L"/>
    <property type="match status" value="1"/>
</dbReference>
<dbReference type="Proteomes" id="UP000092177">
    <property type="component" value="Chromosome 3"/>
</dbReference>
<feature type="region of interest" description="Disordered" evidence="9">
    <location>
        <begin position="293"/>
        <end position="316"/>
    </location>
</feature>
<feature type="region of interest" description="Disordered" evidence="9">
    <location>
        <begin position="1025"/>
        <end position="1090"/>
    </location>
</feature>
<feature type="compositionally biased region" description="Low complexity" evidence="9">
    <location>
        <begin position="1694"/>
        <end position="1713"/>
    </location>
</feature>
<feature type="domain" description="GOLD" evidence="13">
    <location>
        <begin position="32"/>
        <end position="115"/>
    </location>
</feature>
<evidence type="ECO:0000256" key="10">
    <source>
        <dbReference type="SAM" id="Phobius"/>
    </source>
</evidence>
<feature type="signal peptide" evidence="11">
    <location>
        <begin position="1"/>
        <end position="20"/>
    </location>
</feature>
<dbReference type="GeneID" id="28863200"/>